<protein>
    <submittedName>
        <fullName evidence="2">Guanine nucleotide exchange factor SPIKE 1</fullName>
    </submittedName>
</protein>
<sequence length="205" mass="22140">MAHNFYDETALPKLAQGSLDRRGVFSLDTHSPSVCLLIQLEKAATEEGGVTPSVYSHKEPVHLAEKEKQKLQVWTRIMPCKESFAWAMIPLFEGNHAGGLSDAAYPSSPLATSLPGSTSQDSIVDPILKLTLDGKDPKRKVHKPVKGVLRLEVEKLHGGHNDVDNTSEGGSMANDLNDAGDINNGRSNRSSFDGIHSFVNSIAIA</sequence>
<dbReference type="InParanoid" id="A0A1D6LH28"/>
<dbReference type="PANTHER" id="PTHR23317">
    <property type="entry name" value="DEDICATOR OF CYTOKINESIS DOCK"/>
    <property type="match status" value="1"/>
</dbReference>
<feature type="region of interest" description="Disordered" evidence="1">
    <location>
        <begin position="158"/>
        <end position="187"/>
    </location>
</feature>
<proteinExistence type="predicted"/>
<dbReference type="STRING" id="4577.A0A1D6LH28"/>
<dbReference type="PANTHER" id="PTHR23317:SF76">
    <property type="entry name" value="LD20667P"/>
    <property type="match status" value="1"/>
</dbReference>
<dbReference type="AlphaFoldDB" id="A0A1D6LH28"/>
<dbReference type="InterPro" id="IPR026791">
    <property type="entry name" value="DOCK"/>
</dbReference>
<reference evidence="2" key="1">
    <citation type="submission" date="2015-12" db="EMBL/GenBank/DDBJ databases">
        <title>Update maize B73 reference genome by single molecule sequencing technologies.</title>
        <authorList>
            <consortium name="Maize Genome Sequencing Project"/>
            <person name="Ware D."/>
        </authorList>
    </citation>
    <scope>NUCLEOTIDE SEQUENCE</scope>
    <source>
        <tissue evidence="2">Seedling</tissue>
    </source>
</reference>
<gene>
    <name evidence="2" type="ORF">ZEAMMB73_Zm00001d035539</name>
</gene>
<organism evidence="2">
    <name type="scientific">Zea mays</name>
    <name type="common">Maize</name>
    <dbReference type="NCBI Taxonomy" id="4577"/>
    <lineage>
        <taxon>Eukaryota</taxon>
        <taxon>Viridiplantae</taxon>
        <taxon>Streptophyta</taxon>
        <taxon>Embryophyta</taxon>
        <taxon>Tracheophyta</taxon>
        <taxon>Spermatophyta</taxon>
        <taxon>Magnoliopsida</taxon>
        <taxon>Liliopsida</taxon>
        <taxon>Poales</taxon>
        <taxon>Poaceae</taxon>
        <taxon>PACMAD clade</taxon>
        <taxon>Panicoideae</taxon>
        <taxon>Andropogonodae</taxon>
        <taxon>Andropogoneae</taxon>
        <taxon>Tripsacinae</taxon>
        <taxon>Zea</taxon>
    </lineage>
</organism>
<accession>A0A1D6LH28</accession>
<dbReference type="GO" id="GO:0005085">
    <property type="term" value="F:guanyl-nucleotide exchange factor activity"/>
    <property type="evidence" value="ECO:0007669"/>
    <property type="project" value="InterPro"/>
</dbReference>
<evidence type="ECO:0000256" key="1">
    <source>
        <dbReference type="SAM" id="MobiDB-lite"/>
    </source>
</evidence>
<dbReference type="EMBL" id="CM000782">
    <property type="protein sequence ID" value="AQK79191.1"/>
    <property type="molecule type" value="Genomic_DNA"/>
</dbReference>
<dbReference type="GO" id="GO:0007264">
    <property type="term" value="P:small GTPase-mediated signal transduction"/>
    <property type="evidence" value="ECO:0007669"/>
    <property type="project" value="InterPro"/>
</dbReference>
<name>A0A1D6LH28_MAIZE</name>
<dbReference type="eggNOG" id="KOG4621">
    <property type="taxonomic scope" value="Eukaryota"/>
</dbReference>
<dbReference type="PaxDb" id="4577-GRMZM2G122628_P01"/>
<evidence type="ECO:0000313" key="2">
    <source>
        <dbReference type="EMBL" id="AQK79191.1"/>
    </source>
</evidence>